<dbReference type="Proteomes" id="UP000326570">
    <property type="component" value="Unassembled WGS sequence"/>
</dbReference>
<organism evidence="1 2">
    <name type="scientific">Adhaeribacter soli</name>
    <dbReference type="NCBI Taxonomy" id="2607655"/>
    <lineage>
        <taxon>Bacteria</taxon>
        <taxon>Pseudomonadati</taxon>
        <taxon>Bacteroidota</taxon>
        <taxon>Cytophagia</taxon>
        <taxon>Cytophagales</taxon>
        <taxon>Hymenobacteraceae</taxon>
        <taxon>Adhaeribacter</taxon>
    </lineage>
</organism>
<dbReference type="Gene3D" id="2.60.40.10">
    <property type="entry name" value="Immunoglobulins"/>
    <property type="match status" value="1"/>
</dbReference>
<accession>A0A5N1J710</accession>
<comment type="caution">
    <text evidence="1">The sequence shown here is derived from an EMBL/GenBank/DDBJ whole genome shotgun (WGS) entry which is preliminary data.</text>
</comment>
<protein>
    <recommendedName>
        <fullName evidence="3">DUF4625 domain-containing protein</fullName>
    </recommendedName>
</protein>
<evidence type="ECO:0008006" key="3">
    <source>
        <dbReference type="Google" id="ProtNLM"/>
    </source>
</evidence>
<evidence type="ECO:0000313" key="1">
    <source>
        <dbReference type="EMBL" id="KAA9345903.1"/>
    </source>
</evidence>
<proteinExistence type="predicted"/>
<gene>
    <name evidence="1" type="ORF">F0P94_02135</name>
</gene>
<sequence>MTVAFAVLTMVGCKNIFEDNDLKVDGSTPYQVGLAPAANSTYQASEPFKISSEVTDKDNVAEVEVNLVRLASDAKGSENVVNFKRFPDNKAFKLDTTLAPNSLAPGQYQLIIRAKDKRTNEGTKEVMFSVQ</sequence>
<evidence type="ECO:0000313" key="2">
    <source>
        <dbReference type="Proteomes" id="UP000326570"/>
    </source>
</evidence>
<dbReference type="EMBL" id="VTWT01000001">
    <property type="protein sequence ID" value="KAA9345903.1"/>
    <property type="molecule type" value="Genomic_DNA"/>
</dbReference>
<dbReference type="InterPro" id="IPR013783">
    <property type="entry name" value="Ig-like_fold"/>
</dbReference>
<keyword evidence="2" id="KW-1185">Reference proteome</keyword>
<name>A0A5N1J710_9BACT</name>
<dbReference type="AlphaFoldDB" id="A0A5N1J710"/>
<reference evidence="1 2" key="1">
    <citation type="submission" date="2019-09" db="EMBL/GenBank/DDBJ databases">
        <title>Genome sequence of Adhaeribacter sp. M2.</title>
        <authorList>
            <person name="Srinivasan S."/>
        </authorList>
    </citation>
    <scope>NUCLEOTIDE SEQUENCE [LARGE SCALE GENOMIC DNA]</scope>
    <source>
        <strain evidence="1 2">M2</strain>
    </source>
</reference>
<dbReference type="RefSeq" id="WP_150902046.1">
    <property type="nucleotide sequence ID" value="NZ_VTWT01000001.1"/>
</dbReference>